<comment type="caution">
    <text evidence="1">The sequence shown here is derived from an EMBL/GenBank/DDBJ whole genome shotgun (WGS) entry which is preliminary data.</text>
</comment>
<evidence type="ECO:0000313" key="2">
    <source>
        <dbReference type="Proteomes" id="UP000327157"/>
    </source>
</evidence>
<reference evidence="1 2" key="1">
    <citation type="submission" date="2019-09" db="EMBL/GenBank/DDBJ databases">
        <authorList>
            <person name="Ou C."/>
        </authorList>
    </citation>
    <scope>NUCLEOTIDE SEQUENCE [LARGE SCALE GENOMIC DNA]</scope>
    <source>
        <strain evidence="1">S2</strain>
        <tissue evidence="1">Leaf</tissue>
    </source>
</reference>
<dbReference type="Proteomes" id="UP000327157">
    <property type="component" value="Chromosome 10"/>
</dbReference>
<dbReference type="EMBL" id="SMOL01000695">
    <property type="protein sequence ID" value="KAB2602811.1"/>
    <property type="molecule type" value="Genomic_DNA"/>
</dbReference>
<proteinExistence type="predicted"/>
<accession>A0A5N5FMC2</accession>
<evidence type="ECO:0000313" key="1">
    <source>
        <dbReference type="EMBL" id="KAB2602811.1"/>
    </source>
</evidence>
<reference evidence="2" key="2">
    <citation type="submission" date="2019-10" db="EMBL/GenBank/DDBJ databases">
        <title>A de novo genome assembly of a pear dwarfing rootstock.</title>
        <authorList>
            <person name="Wang F."/>
            <person name="Wang J."/>
            <person name="Li S."/>
            <person name="Zhang Y."/>
            <person name="Fang M."/>
            <person name="Ma L."/>
            <person name="Zhao Y."/>
            <person name="Jiang S."/>
        </authorList>
    </citation>
    <scope>NUCLEOTIDE SEQUENCE [LARGE SCALE GENOMIC DNA]</scope>
</reference>
<sequence length="85" mass="9490">MPGKKCQICRSNETTPILITTFLVLSRYQAHNGQLNAQNQAGVIACVGQEEKEEEENKFEKLAAIDPKQKLEAGNRNKDGVWGFL</sequence>
<reference evidence="1 2" key="3">
    <citation type="submission" date="2019-11" db="EMBL/GenBank/DDBJ databases">
        <title>A de novo genome assembly of a pear dwarfing rootstock.</title>
        <authorList>
            <person name="Wang F."/>
            <person name="Wang J."/>
            <person name="Li S."/>
            <person name="Zhang Y."/>
            <person name="Fang M."/>
            <person name="Ma L."/>
            <person name="Zhao Y."/>
            <person name="Jiang S."/>
        </authorList>
    </citation>
    <scope>NUCLEOTIDE SEQUENCE [LARGE SCALE GENOMIC DNA]</scope>
    <source>
        <strain evidence="1">S2</strain>
        <tissue evidence="1">Leaf</tissue>
    </source>
</reference>
<organism evidence="1 2">
    <name type="scientific">Pyrus ussuriensis x Pyrus communis</name>
    <dbReference type="NCBI Taxonomy" id="2448454"/>
    <lineage>
        <taxon>Eukaryota</taxon>
        <taxon>Viridiplantae</taxon>
        <taxon>Streptophyta</taxon>
        <taxon>Embryophyta</taxon>
        <taxon>Tracheophyta</taxon>
        <taxon>Spermatophyta</taxon>
        <taxon>Magnoliopsida</taxon>
        <taxon>eudicotyledons</taxon>
        <taxon>Gunneridae</taxon>
        <taxon>Pentapetalae</taxon>
        <taxon>rosids</taxon>
        <taxon>fabids</taxon>
        <taxon>Rosales</taxon>
        <taxon>Rosaceae</taxon>
        <taxon>Amygdaloideae</taxon>
        <taxon>Maleae</taxon>
        <taxon>Pyrus</taxon>
    </lineage>
</organism>
<gene>
    <name evidence="1" type="ORF">D8674_003816</name>
</gene>
<protein>
    <submittedName>
        <fullName evidence="1">Uncharacterized protein</fullName>
    </submittedName>
</protein>
<dbReference type="AlphaFoldDB" id="A0A5N5FMC2"/>
<keyword evidence="2" id="KW-1185">Reference proteome</keyword>
<name>A0A5N5FMC2_9ROSA</name>